<dbReference type="EMBL" id="SZQA01000012">
    <property type="protein sequence ID" value="TKK88125.1"/>
    <property type="molecule type" value="Genomic_DNA"/>
</dbReference>
<organism evidence="1 2">
    <name type="scientific">Herbidospora galbida</name>
    <dbReference type="NCBI Taxonomy" id="2575442"/>
    <lineage>
        <taxon>Bacteria</taxon>
        <taxon>Bacillati</taxon>
        <taxon>Actinomycetota</taxon>
        <taxon>Actinomycetes</taxon>
        <taxon>Streptosporangiales</taxon>
        <taxon>Streptosporangiaceae</taxon>
        <taxon>Herbidospora</taxon>
    </lineage>
</organism>
<dbReference type="AlphaFoldDB" id="A0A4U3MFS3"/>
<name>A0A4U3MFS3_9ACTN</name>
<proteinExistence type="predicted"/>
<dbReference type="OrthoDB" id="3476559at2"/>
<comment type="caution">
    <text evidence="1">The sequence shown here is derived from an EMBL/GenBank/DDBJ whole genome shotgun (WGS) entry which is preliminary data.</text>
</comment>
<keyword evidence="2" id="KW-1185">Reference proteome</keyword>
<sequence length="115" mass="12756">MVTTSTTRPVRQPDLQEIRDHHAYLIRFADQPSVRPFVSALLTLPHGSAFAGVLIAVPDLCDEIERLHETLTALRLDHHNLIAAARATLAADHDGEPDPLYYVRDELSAQRGEAP</sequence>
<reference evidence="1 2" key="1">
    <citation type="submission" date="2019-04" db="EMBL/GenBank/DDBJ databases">
        <title>Herbidospora sp. NEAU-GS14.nov., a novel actinomycete isolated from soil.</title>
        <authorList>
            <person name="Han L."/>
        </authorList>
    </citation>
    <scope>NUCLEOTIDE SEQUENCE [LARGE SCALE GENOMIC DNA]</scope>
    <source>
        <strain evidence="1 2">NEAU-GS14</strain>
    </source>
</reference>
<gene>
    <name evidence="1" type="ORF">FDA94_14485</name>
</gene>
<accession>A0A4U3MFS3</accession>
<protein>
    <submittedName>
        <fullName evidence="1">Uncharacterized protein</fullName>
    </submittedName>
</protein>
<dbReference type="RefSeq" id="WP_137247582.1">
    <property type="nucleotide sequence ID" value="NZ_SZQA01000012.1"/>
</dbReference>
<evidence type="ECO:0000313" key="1">
    <source>
        <dbReference type="EMBL" id="TKK88125.1"/>
    </source>
</evidence>
<dbReference type="Proteomes" id="UP000308705">
    <property type="component" value="Unassembled WGS sequence"/>
</dbReference>
<evidence type="ECO:0000313" key="2">
    <source>
        <dbReference type="Proteomes" id="UP000308705"/>
    </source>
</evidence>